<dbReference type="NCBIfam" id="TIGR00231">
    <property type="entry name" value="small_GTP"/>
    <property type="match status" value="1"/>
</dbReference>
<dbReference type="InterPro" id="IPR027417">
    <property type="entry name" value="P-loop_NTPase"/>
</dbReference>
<keyword evidence="1" id="KW-0547">Nucleotide-binding</keyword>
<dbReference type="CDD" id="cd17230">
    <property type="entry name" value="TGS_DRG1"/>
    <property type="match status" value="1"/>
</dbReference>
<dbReference type="Gene3D" id="3.10.20.30">
    <property type="match status" value="1"/>
</dbReference>
<dbReference type="InterPro" id="IPR005225">
    <property type="entry name" value="Small_GTP-bd"/>
</dbReference>
<dbReference type="CDD" id="cd01896">
    <property type="entry name" value="DRG"/>
    <property type="match status" value="1"/>
</dbReference>
<dbReference type="InterPro" id="IPR006074">
    <property type="entry name" value="GTP1-OBG_CS"/>
</dbReference>
<dbReference type="InterPro" id="IPR012676">
    <property type="entry name" value="TGS-like"/>
</dbReference>
<accession>A0A5C7HUP2</accession>
<dbReference type="GO" id="GO:0003924">
    <property type="term" value="F:GTPase activity"/>
    <property type="evidence" value="ECO:0007669"/>
    <property type="project" value="InterPro"/>
</dbReference>
<dbReference type="AlphaFoldDB" id="A0A5C7HUP2"/>
<dbReference type="FunFam" id="3.40.50.300:FF:000740">
    <property type="entry name" value="Putative GTP-binding protein 1"/>
    <property type="match status" value="1"/>
</dbReference>
<evidence type="ECO:0000259" key="4">
    <source>
        <dbReference type="PROSITE" id="PS51880"/>
    </source>
</evidence>
<dbReference type="Pfam" id="PF01926">
    <property type="entry name" value="MMR_HSR1"/>
    <property type="match status" value="1"/>
</dbReference>
<dbReference type="InterPro" id="IPR006073">
    <property type="entry name" value="GTP-bd"/>
</dbReference>
<dbReference type="GO" id="GO:0019003">
    <property type="term" value="F:GDP binding"/>
    <property type="evidence" value="ECO:0007669"/>
    <property type="project" value="UniProtKB-ARBA"/>
</dbReference>
<dbReference type="PRINTS" id="PR00326">
    <property type="entry name" value="GTP1OBG"/>
</dbReference>
<gene>
    <name evidence="5" type="ORF">EZV62_012184</name>
</gene>
<dbReference type="PROSITE" id="PS51710">
    <property type="entry name" value="G_OBG"/>
    <property type="match status" value="1"/>
</dbReference>
<dbReference type="SUPFAM" id="SSF52540">
    <property type="entry name" value="P-loop containing nucleoside triphosphate hydrolases"/>
    <property type="match status" value="1"/>
</dbReference>
<dbReference type="InterPro" id="IPR045001">
    <property type="entry name" value="DRG"/>
</dbReference>
<name>A0A5C7HUP2_9ROSI</name>
<dbReference type="PROSITE" id="PS51880">
    <property type="entry name" value="TGS"/>
    <property type="match status" value="1"/>
</dbReference>
<dbReference type="FunFam" id="3.10.20.30:FF:000003">
    <property type="entry name" value="Developmentally-regulated GTP-binding protein 1"/>
    <property type="match status" value="1"/>
</dbReference>
<keyword evidence="2" id="KW-0342">GTP-binding</keyword>
<protein>
    <recommendedName>
        <fullName evidence="7">OBG-type G domain-containing protein</fullName>
    </recommendedName>
</protein>
<proteinExistence type="predicted"/>
<comment type="caution">
    <text evidence="5">The sequence shown here is derived from an EMBL/GenBank/DDBJ whole genome shotgun (WGS) entry which is preliminary data.</text>
</comment>
<dbReference type="EMBL" id="VAHF01000005">
    <property type="protein sequence ID" value="TXG60821.1"/>
    <property type="molecule type" value="Genomic_DNA"/>
</dbReference>
<dbReference type="Pfam" id="PF02824">
    <property type="entry name" value="TGS"/>
    <property type="match status" value="1"/>
</dbReference>
<dbReference type="PANTHER" id="PTHR43127">
    <property type="entry name" value="DEVELOPMENTALLY-REGULATED GTP-BINDING PROTEIN 2"/>
    <property type="match status" value="1"/>
</dbReference>
<dbReference type="GO" id="GO:0005525">
    <property type="term" value="F:GTP binding"/>
    <property type="evidence" value="ECO:0007669"/>
    <property type="project" value="UniProtKB-KW"/>
</dbReference>
<sequence length="476" mass="53171">MATVMQKIKDIEDEMAKTQKNKATAHHLGLLKAKLAKLRRELLTPTTKGGGGAGEGFDVTKSGDARVGLVGFPSVGKSTLLNKLTGTFSEVASYEFTTLTCIPGVIMYRGAKIQLLDLPGIIEGAKDGKGRGRQVISTARTCNCILIVLDAIKPITHKRLIEKELEGFGIRLNKEPPNLTFRKKDKGGINFTSTVTNTLLDLETVKAICSEYRIHNADITLRYDATADDLIDVIEGSRIYMPCIYVVNKIDQITLEELEILDKLPHYCPISAHLEWNLDGLLEKIWEYLNLTRIYTKPKGNNPDYEDPVILSSKRRTVEDFCERIHKDMVKQYKYALVWGSSAKHKPQRVGKEHELEDEDVVQIIKKPGSEVSQWRLVGIFVVSTFIKVEGIAHGVVAEVRVRVSSCVFGSTSSTATKVTGNEVSILELDVRRRAGGRSGQPWLGFVVVVVVEAGFGEARRERERMFKLLFERGRR</sequence>
<dbReference type="PROSITE" id="PS00905">
    <property type="entry name" value="GTP1_OBG"/>
    <property type="match status" value="1"/>
</dbReference>
<dbReference type="InterPro" id="IPR004095">
    <property type="entry name" value="TGS"/>
</dbReference>
<dbReference type="SUPFAM" id="SSF81271">
    <property type="entry name" value="TGS-like"/>
    <property type="match status" value="1"/>
</dbReference>
<dbReference type="InterPro" id="IPR031662">
    <property type="entry name" value="GTP-binding_2"/>
</dbReference>
<dbReference type="OrthoDB" id="603at2759"/>
<dbReference type="Pfam" id="PF16897">
    <property type="entry name" value="MMR_HSR1_Xtn"/>
    <property type="match status" value="1"/>
</dbReference>
<evidence type="ECO:0000259" key="3">
    <source>
        <dbReference type="PROSITE" id="PS51710"/>
    </source>
</evidence>
<keyword evidence="6" id="KW-1185">Reference proteome</keyword>
<organism evidence="5 6">
    <name type="scientific">Acer yangbiense</name>
    <dbReference type="NCBI Taxonomy" id="1000413"/>
    <lineage>
        <taxon>Eukaryota</taxon>
        <taxon>Viridiplantae</taxon>
        <taxon>Streptophyta</taxon>
        <taxon>Embryophyta</taxon>
        <taxon>Tracheophyta</taxon>
        <taxon>Spermatophyta</taxon>
        <taxon>Magnoliopsida</taxon>
        <taxon>eudicotyledons</taxon>
        <taxon>Gunneridae</taxon>
        <taxon>Pentapetalae</taxon>
        <taxon>rosids</taxon>
        <taxon>malvids</taxon>
        <taxon>Sapindales</taxon>
        <taxon>Sapindaceae</taxon>
        <taxon>Hippocastanoideae</taxon>
        <taxon>Acereae</taxon>
        <taxon>Acer</taxon>
    </lineage>
</organism>
<evidence type="ECO:0000313" key="5">
    <source>
        <dbReference type="EMBL" id="TXG60821.1"/>
    </source>
</evidence>
<evidence type="ECO:0008006" key="7">
    <source>
        <dbReference type="Google" id="ProtNLM"/>
    </source>
</evidence>
<dbReference type="Proteomes" id="UP000323000">
    <property type="component" value="Chromosome 5"/>
</dbReference>
<feature type="domain" description="TGS" evidence="4">
    <location>
        <begin position="290"/>
        <end position="366"/>
    </location>
</feature>
<dbReference type="Gene3D" id="6.10.140.1070">
    <property type="match status" value="2"/>
</dbReference>
<evidence type="ECO:0000256" key="1">
    <source>
        <dbReference type="ARBA" id="ARBA00022741"/>
    </source>
</evidence>
<evidence type="ECO:0000256" key="2">
    <source>
        <dbReference type="ARBA" id="ARBA00023134"/>
    </source>
</evidence>
<feature type="domain" description="OBG-type G" evidence="3">
    <location>
        <begin position="65"/>
        <end position="290"/>
    </location>
</feature>
<dbReference type="InterPro" id="IPR012675">
    <property type="entry name" value="Beta-grasp_dom_sf"/>
</dbReference>
<evidence type="ECO:0000313" key="6">
    <source>
        <dbReference type="Proteomes" id="UP000323000"/>
    </source>
</evidence>
<reference evidence="6" key="1">
    <citation type="journal article" date="2019" name="Gigascience">
        <title>De novo genome assembly of the endangered Acer yangbiense, a plant species with extremely small populations endemic to Yunnan Province, China.</title>
        <authorList>
            <person name="Yang J."/>
            <person name="Wariss H.M."/>
            <person name="Tao L."/>
            <person name="Zhang R."/>
            <person name="Yun Q."/>
            <person name="Hollingsworth P."/>
            <person name="Dao Z."/>
            <person name="Luo G."/>
            <person name="Guo H."/>
            <person name="Ma Y."/>
            <person name="Sun W."/>
        </authorList>
    </citation>
    <scope>NUCLEOTIDE SEQUENCE [LARGE SCALE GENOMIC DNA]</scope>
    <source>
        <strain evidence="6">cv. Malutang</strain>
    </source>
</reference>
<dbReference type="InterPro" id="IPR031167">
    <property type="entry name" value="G_OBG"/>
</dbReference>